<name>A0A916YPG0_9BACL</name>
<gene>
    <name evidence="5" type="ORF">GCM10010911_08270</name>
</gene>
<keyword evidence="2" id="KW-0238">DNA-binding</keyword>
<dbReference type="InterPro" id="IPR011991">
    <property type="entry name" value="ArsR-like_HTH"/>
</dbReference>
<dbReference type="CDD" id="cd00090">
    <property type="entry name" value="HTH_ARSR"/>
    <property type="match status" value="1"/>
</dbReference>
<dbReference type="RefSeq" id="WP_188989356.1">
    <property type="nucleotide sequence ID" value="NZ_BMHP01000001.1"/>
</dbReference>
<feature type="domain" description="HTH hxlR-type" evidence="4">
    <location>
        <begin position="11"/>
        <end position="109"/>
    </location>
</feature>
<evidence type="ECO:0000313" key="6">
    <source>
        <dbReference type="Proteomes" id="UP000612456"/>
    </source>
</evidence>
<evidence type="ECO:0000313" key="5">
    <source>
        <dbReference type="EMBL" id="GGD53044.1"/>
    </source>
</evidence>
<dbReference type="Proteomes" id="UP000612456">
    <property type="component" value="Unassembled WGS sequence"/>
</dbReference>
<dbReference type="PANTHER" id="PTHR33204">
    <property type="entry name" value="TRANSCRIPTIONAL REGULATOR, MARR FAMILY"/>
    <property type="match status" value="1"/>
</dbReference>
<sequence length="117" mass="13654">MIELKSSELTCSFNTAQKVLSGKWSLMIIFHLMNGPIRFNELLRKFDGLTHASLTKQLRQLENFRLIHREVYNQVPPKVEYSLTDLGKKLYPTIIGLTDWGSEYIEHCKITEASWPR</sequence>
<evidence type="ECO:0000259" key="4">
    <source>
        <dbReference type="PROSITE" id="PS51118"/>
    </source>
</evidence>
<dbReference type="Pfam" id="PF01638">
    <property type="entry name" value="HxlR"/>
    <property type="match status" value="1"/>
</dbReference>
<dbReference type="InterPro" id="IPR036388">
    <property type="entry name" value="WH-like_DNA-bd_sf"/>
</dbReference>
<dbReference type="AlphaFoldDB" id="A0A916YPG0"/>
<dbReference type="PROSITE" id="PS51118">
    <property type="entry name" value="HTH_HXLR"/>
    <property type="match status" value="1"/>
</dbReference>
<dbReference type="PANTHER" id="PTHR33204:SF29">
    <property type="entry name" value="TRANSCRIPTIONAL REGULATOR"/>
    <property type="match status" value="1"/>
</dbReference>
<reference evidence="5" key="1">
    <citation type="journal article" date="2014" name="Int. J. Syst. Evol. Microbiol.">
        <title>Complete genome sequence of Corynebacterium casei LMG S-19264T (=DSM 44701T), isolated from a smear-ripened cheese.</title>
        <authorList>
            <consortium name="US DOE Joint Genome Institute (JGI-PGF)"/>
            <person name="Walter F."/>
            <person name="Albersmeier A."/>
            <person name="Kalinowski J."/>
            <person name="Ruckert C."/>
        </authorList>
    </citation>
    <scope>NUCLEOTIDE SEQUENCE</scope>
    <source>
        <strain evidence="5">CGMCC 1.15178</strain>
    </source>
</reference>
<evidence type="ECO:0000256" key="2">
    <source>
        <dbReference type="ARBA" id="ARBA00023125"/>
    </source>
</evidence>
<keyword evidence="1" id="KW-0805">Transcription regulation</keyword>
<accession>A0A916YPG0</accession>
<organism evidence="5 6">
    <name type="scientific">Paenibacillus nasutitermitis</name>
    <dbReference type="NCBI Taxonomy" id="1652958"/>
    <lineage>
        <taxon>Bacteria</taxon>
        <taxon>Bacillati</taxon>
        <taxon>Bacillota</taxon>
        <taxon>Bacilli</taxon>
        <taxon>Bacillales</taxon>
        <taxon>Paenibacillaceae</taxon>
        <taxon>Paenibacillus</taxon>
    </lineage>
</organism>
<dbReference type="InterPro" id="IPR002577">
    <property type="entry name" value="HTH_HxlR"/>
</dbReference>
<evidence type="ECO:0000256" key="3">
    <source>
        <dbReference type="ARBA" id="ARBA00023163"/>
    </source>
</evidence>
<keyword evidence="3" id="KW-0804">Transcription</keyword>
<dbReference type="InterPro" id="IPR036390">
    <property type="entry name" value="WH_DNA-bd_sf"/>
</dbReference>
<comment type="caution">
    <text evidence="5">The sequence shown here is derived from an EMBL/GenBank/DDBJ whole genome shotgun (WGS) entry which is preliminary data.</text>
</comment>
<dbReference type="GO" id="GO:0003677">
    <property type="term" value="F:DNA binding"/>
    <property type="evidence" value="ECO:0007669"/>
    <property type="project" value="UniProtKB-KW"/>
</dbReference>
<protein>
    <submittedName>
        <fullName evidence="5">Transcriptional regulator</fullName>
    </submittedName>
</protein>
<reference evidence="5" key="2">
    <citation type="submission" date="2020-09" db="EMBL/GenBank/DDBJ databases">
        <authorList>
            <person name="Sun Q."/>
            <person name="Zhou Y."/>
        </authorList>
    </citation>
    <scope>NUCLEOTIDE SEQUENCE</scope>
    <source>
        <strain evidence="5">CGMCC 1.15178</strain>
    </source>
</reference>
<dbReference type="Gene3D" id="1.10.10.10">
    <property type="entry name" value="Winged helix-like DNA-binding domain superfamily/Winged helix DNA-binding domain"/>
    <property type="match status" value="1"/>
</dbReference>
<dbReference type="SUPFAM" id="SSF46785">
    <property type="entry name" value="Winged helix' DNA-binding domain"/>
    <property type="match status" value="1"/>
</dbReference>
<evidence type="ECO:0000256" key="1">
    <source>
        <dbReference type="ARBA" id="ARBA00023015"/>
    </source>
</evidence>
<dbReference type="EMBL" id="BMHP01000001">
    <property type="protein sequence ID" value="GGD53044.1"/>
    <property type="molecule type" value="Genomic_DNA"/>
</dbReference>
<proteinExistence type="predicted"/>
<keyword evidence="6" id="KW-1185">Reference proteome</keyword>